<organism evidence="3 4">
    <name type="scientific">Pseudohoeflea suaedae</name>
    <dbReference type="NCBI Taxonomy" id="877384"/>
    <lineage>
        <taxon>Bacteria</taxon>
        <taxon>Pseudomonadati</taxon>
        <taxon>Pseudomonadota</taxon>
        <taxon>Alphaproteobacteria</taxon>
        <taxon>Hyphomicrobiales</taxon>
        <taxon>Rhizobiaceae</taxon>
        <taxon>Pseudohoeflea</taxon>
    </lineage>
</organism>
<comment type="caution">
    <text evidence="3">The sequence shown here is derived from an EMBL/GenBank/DDBJ whole genome shotgun (WGS) entry which is preliminary data.</text>
</comment>
<dbReference type="GO" id="GO:0016788">
    <property type="term" value="F:hydrolase activity, acting on ester bonds"/>
    <property type="evidence" value="ECO:0007669"/>
    <property type="project" value="UniProtKB-ARBA"/>
</dbReference>
<gene>
    <name evidence="3" type="ORF">E2A64_15365</name>
</gene>
<dbReference type="Gene3D" id="3.40.50.1110">
    <property type="entry name" value="SGNH hydrolase"/>
    <property type="match status" value="1"/>
</dbReference>
<name>A0A4R5PIL7_9HYPH</name>
<accession>A0A4R5PIL7</accession>
<dbReference type="RefSeq" id="WP_133285374.1">
    <property type="nucleotide sequence ID" value="NZ_SMSI01000003.1"/>
</dbReference>
<dbReference type="SUPFAM" id="SSF52266">
    <property type="entry name" value="SGNH hydrolase"/>
    <property type="match status" value="1"/>
</dbReference>
<dbReference type="Pfam" id="PF13472">
    <property type="entry name" value="Lipase_GDSL_2"/>
    <property type="match status" value="1"/>
</dbReference>
<sequence>MNNFTAGLISWLLLPVAGYYGLQIRRTTPRMPPPRGNQRGSLATSPDRGPADWRLLIMGDSSAAGVGVDRVEEALAPQLADIIHQRTGESVSWRTAGANSAEARHLRDLILPNIEERDFTHIVLCVGTNDMKNFLTAMQFKKGFGGLLYAIHARWPDAKVVWSPVLNMPDVPVLPPVLAWILKLRTQIINTMGFRMCRERHAVAAEPLPVPSVEGFAEDGFHANAAGYRYWAEHLSTYVMDVEAPSAP</sequence>
<dbReference type="AlphaFoldDB" id="A0A4R5PIL7"/>
<proteinExistence type="predicted"/>
<evidence type="ECO:0000313" key="3">
    <source>
        <dbReference type="EMBL" id="TDH35089.1"/>
    </source>
</evidence>
<dbReference type="EMBL" id="SMSI01000003">
    <property type="protein sequence ID" value="TDH35089.1"/>
    <property type="molecule type" value="Genomic_DNA"/>
</dbReference>
<keyword evidence="3" id="KW-0378">Hydrolase</keyword>
<keyword evidence="4" id="KW-1185">Reference proteome</keyword>
<dbReference type="OrthoDB" id="9804395at2"/>
<dbReference type="Proteomes" id="UP000295131">
    <property type="component" value="Unassembled WGS sequence"/>
</dbReference>
<reference evidence="3 4" key="1">
    <citation type="journal article" date="2013" name="Int. J. Syst. Evol. Microbiol.">
        <title>Hoeflea suaedae sp. nov., an endophytic bacterium isolated from the root of the halophyte Suaeda maritima.</title>
        <authorList>
            <person name="Chung E.J."/>
            <person name="Park J.A."/>
            <person name="Pramanik P."/>
            <person name="Bibi F."/>
            <person name="Jeon C.O."/>
            <person name="Chung Y.R."/>
        </authorList>
    </citation>
    <scope>NUCLEOTIDE SEQUENCE [LARGE SCALE GENOMIC DNA]</scope>
    <source>
        <strain evidence="3 4">YC6898</strain>
    </source>
</reference>
<evidence type="ECO:0000256" key="1">
    <source>
        <dbReference type="SAM" id="MobiDB-lite"/>
    </source>
</evidence>
<dbReference type="CDD" id="cd01836">
    <property type="entry name" value="FeeA_FeeB_like"/>
    <property type="match status" value="1"/>
</dbReference>
<evidence type="ECO:0000259" key="2">
    <source>
        <dbReference type="Pfam" id="PF13472"/>
    </source>
</evidence>
<feature type="domain" description="SGNH hydrolase-type esterase" evidence="2">
    <location>
        <begin position="58"/>
        <end position="229"/>
    </location>
</feature>
<evidence type="ECO:0000313" key="4">
    <source>
        <dbReference type="Proteomes" id="UP000295131"/>
    </source>
</evidence>
<dbReference type="InterPro" id="IPR013830">
    <property type="entry name" value="SGNH_hydro"/>
</dbReference>
<feature type="region of interest" description="Disordered" evidence="1">
    <location>
        <begin position="26"/>
        <end position="48"/>
    </location>
</feature>
<dbReference type="InterPro" id="IPR036514">
    <property type="entry name" value="SGNH_hydro_sf"/>
</dbReference>
<protein>
    <submittedName>
        <fullName evidence="3">SGNH/GDSL hydrolase family protein</fullName>
    </submittedName>
</protein>